<dbReference type="GO" id="GO:0005921">
    <property type="term" value="C:gap junction"/>
    <property type="evidence" value="ECO:0007669"/>
    <property type="project" value="UniProtKB-SubCell"/>
</dbReference>
<reference evidence="13 14" key="1">
    <citation type="submission" date="2014-11" db="EMBL/GenBank/DDBJ databases">
        <title>Genetic blueprint of the zoonotic pathogen Toxocara canis.</title>
        <authorList>
            <person name="Zhu X.-Q."/>
            <person name="Korhonen P.K."/>
            <person name="Cai H."/>
            <person name="Young N.D."/>
            <person name="Nejsum P."/>
            <person name="von Samson-Himmelstjerna G."/>
            <person name="Boag P.R."/>
            <person name="Tan P."/>
            <person name="Li Q."/>
            <person name="Min J."/>
            <person name="Yang Y."/>
            <person name="Wang X."/>
            <person name="Fang X."/>
            <person name="Hall R.S."/>
            <person name="Hofmann A."/>
            <person name="Sternberg P.W."/>
            <person name="Jex A.R."/>
            <person name="Gasser R.B."/>
        </authorList>
    </citation>
    <scope>NUCLEOTIDE SEQUENCE [LARGE SCALE GENOMIC DNA]</scope>
    <source>
        <strain evidence="13">PN_DK_2014</strain>
    </source>
</reference>
<protein>
    <recommendedName>
        <fullName evidence="12">Innexin</fullName>
    </recommendedName>
</protein>
<sequence length="410" mass="47401">MENWAKAIQTYSAARYEEDSIDRLNFRVTSLVFFAAATVILYQSFFGNLLQCWTPMQFRGGWDEYANDYCFIENTYFVPPRNRSLPDDNQIREEAKLPYYQWVPFVLALQAMSFCLPHIYWRMLNWLSGVLVRAVVSMAVIAVNPLTGVDEEKTKIIANHLSCGLQMSRNEHHRFAYSSNPIGCITRMLTLRAKCYITFCYFTMKGLFIANLLIQLALINTFLGIPDGDALTWGIALPISLFRGEDWSTTGIFPRVTMCDFEVRELGNIHRWSVQCVLPLNMFSEKIYIILWFWLHIMLVTTIINTIIWLFQILRSQSRLNFIEDMLNSAKVTDVSFVINTDYHNNLERLYNDLGWDGVLVLRIILSNAGELATISVIKHLYTKYCVDENGSIHVPQLIEKTKQGLDLAK</sequence>
<evidence type="ECO:0000256" key="1">
    <source>
        <dbReference type="ARBA" id="ARBA00004610"/>
    </source>
</evidence>
<dbReference type="Proteomes" id="UP000031036">
    <property type="component" value="Unassembled WGS sequence"/>
</dbReference>
<dbReference type="PANTHER" id="PTHR11893">
    <property type="entry name" value="INNEXIN"/>
    <property type="match status" value="1"/>
</dbReference>
<dbReference type="PROSITE" id="PS51013">
    <property type="entry name" value="PANNEXIN"/>
    <property type="match status" value="1"/>
</dbReference>
<evidence type="ECO:0000256" key="2">
    <source>
        <dbReference type="ARBA" id="ARBA00004651"/>
    </source>
</evidence>
<dbReference type="PRINTS" id="PR01262">
    <property type="entry name" value="INNEXIN"/>
</dbReference>
<dbReference type="AlphaFoldDB" id="A0A0B2V0Z5"/>
<evidence type="ECO:0000313" key="13">
    <source>
        <dbReference type="EMBL" id="KHN77041.1"/>
    </source>
</evidence>
<dbReference type="STRING" id="6265.A0A0B2V0Z5"/>
<evidence type="ECO:0000256" key="12">
    <source>
        <dbReference type="RuleBase" id="RU010713"/>
    </source>
</evidence>
<keyword evidence="9 12" id="KW-0406">Ion transport</keyword>
<evidence type="ECO:0000256" key="4">
    <source>
        <dbReference type="ARBA" id="ARBA00022475"/>
    </source>
</evidence>
<name>A0A0B2V0Z5_TOXCA</name>
<dbReference type="InterPro" id="IPR000990">
    <property type="entry name" value="Innexin"/>
</dbReference>
<keyword evidence="4" id="KW-1003">Cell membrane</keyword>
<feature type="transmembrane region" description="Helical" evidence="12">
    <location>
        <begin position="99"/>
        <end position="120"/>
    </location>
</feature>
<feature type="transmembrane region" description="Helical" evidence="12">
    <location>
        <begin position="31"/>
        <end position="50"/>
    </location>
</feature>
<comment type="subcellular location">
    <subcellularLocation>
        <location evidence="1">Cell junction</location>
        <location evidence="1">Gap junction</location>
    </subcellularLocation>
    <subcellularLocation>
        <location evidence="2 12">Cell membrane</location>
        <topology evidence="2 12">Multi-pass membrane protein</topology>
    </subcellularLocation>
</comment>
<evidence type="ECO:0000256" key="10">
    <source>
        <dbReference type="ARBA" id="ARBA00023136"/>
    </source>
</evidence>
<dbReference type="GO" id="GO:0005243">
    <property type="term" value="F:gap junction channel activity"/>
    <property type="evidence" value="ECO:0007669"/>
    <property type="project" value="TreeGrafter"/>
</dbReference>
<evidence type="ECO:0000256" key="6">
    <source>
        <dbReference type="ARBA" id="ARBA00022868"/>
    </source>
</evidence>
<keyword evidence="11 12" id="KW-0407">Ion channel</keyword>
<keyword evidence="10 12" id="KW-0472">Membrane</keyword>
<keyword evidence="14" id="KW-1185">Reference proteome</keyword>
<evidence type="ECO:0000313" key="14">
    <source>
        <dbReference type="Proteomes" id="UP000031036"/>
    </source>
</evidence>
<dbReference type="OrthoDB" id="5867527at2759"/>
<keyword evidence="8 12" id="KW-1133">Transmembrane helix</keyword>
<organism evidence="13 14">
    <name type="scientific">Toxocara canis</name>
    <name type="common">Canine roundworm</name>
    <dbReference type="NCBI Taxonomy" id="6265"/>
    <lineage>
        <taxon>Eukaryota</taxon>
        <taxon>Metazoa</taxon>
        <taxon>Ecdysozoa</taxon>
        <taxon>Nematoda</taxon>
        <taxon>Chromadorea</taxon>
        <taxon>Rhabditida</taxon>
        <taxon>Spirurina</taxon>
        <taxon>Ascaridomorpha</taxon>
        <taxon>Ascaridoidea</taxon>
        <taxon>Toxocaridae</taxon>
        <taxon>Toxocara</taxon>
    </lineage>
</organism>
<evidence type="ECO:0000256" key="11">
    <source>
        <dbReference type="ARBA" id="ARBA00023303"/>
    </source>
</evidence>
<feature type="transmembrane region" description="Helical" evidence="12">
    <location>
        <begin position="287"/>
        <end position="311"/>
    </location>
</feature>
<dbReference type="PANTHER" id="PTHR11893:SF32">
    <property type="entry name" value="INNEXIN"/>
    <property type="match status" value="1"/>
</dbReference>
<keyword evidence="5 12" id="KW-0812">Transmembrane</keyword>
<evidence type="ECO:0000256" key="7">
    <source>
        <dbReference type="ARBA" id="ARBA00022949"/>
    </source>
</evidence>
<evidence type="ECO:0000256" key="5">
    <source>
        <dbReference type="ARBA" id="ARBA00022692"/>
    </source>
</evidence>
<dbReference type="OMA" id="RDYCLIE"/>
<accession>A0A0B2V0Z5</accession>
<dbReference type="EMBL" id="JPKZ01002385">
    <property type="protein sequence ID" value="KHN77041.1"/>
    <property type="molecule type" value="Genomic_DNA"/>
</dbReference>
<dbReference type="GO" id="GO:0034220">
    <property type="term" value="P:monoatomic ion transmembrane transport"/>
    <property type="evidence" value="ECO:0007669"/>
    <property type="project" value="UniProtKB-KW"/>
</dbReference>
<evidence type="ECO:0000256" key="3">
    <source>
        <dbReference type="ARBA" id="ARBA00022448"/>
    </source>
</evidence>
<feature type="transmembrane region" description="Helical" evidence="12">
    <location>
        <begin position="196"/>
        <end position="219"/>
    </location>
</feature>
<comment type="similarity">
    <text evidence="12">Belongs to the pannexin family.</text>
</comment>
<comment type="caution">
    <text evidence="13">The sequence shown here is derived from an EMBL/GenBank/DDBJ whole genome shotgun (WGS) entry which is preliminary data.</text>
</comment>
<comment type="function">
    <text evidence="12">Structural component of the gap junctions.</text>
</comment>
<keyword evidence="6" id="KW-0303">Gap junction</keyword>
<evidence type="ECO:0000256" key="8">
    <source>
        <dbReference type="ARBA" id="ARBA00022989"/>
    </source>
</evidence>
<proteinExistence type="inferred from homology"/>
<evidence type="ECO:0000256" key="9">
    <source>
        <dbReference type="ARBA" id="ARBA00023065"/>
    </source>
</evidence>
<keyword evidence="3 12" id="KW-0813">Transport</keyword>
<dbReference type="Pfam" id="PF00876">
    <property type="entry name" value="Innexin"/>
    <property type="match status" value="1"/>
</dbReference>
<keyword evidence="7" id="KW-0965">Cell junction</keyword>
<gene>
    <name evidence="13" type="primary">inx-3</name>
    <name evidence="12" type="synonym">inx</name>
    <name evidence="13" type="ORF">Tcan_10480</name>
</gene>
<dbReference type="GO" id="GO:0005886">
    <property type="term" value="C:plasma membrane"/>
    <property type="evidence" value="ECO:0007669"/>
    <property type="project" value="UniProtKB-SubCell"/>
</dbReference>